<sequence>MKLFYTGPAVNAEMLLMMLEKHGIVGTQEFVDPSLPDDGDLNRETKVLVPEKEYERAHQLFYGEKEGEL</sequence>
<keyword evidence="2" id="KW-1185">Reference proteome</keyword>
<dbReference type="Proteomes" id="UP000003688">
    <property type="component" value="Unassembled WGS sequence"/>
</dbReference>
<comment type="caution">
    <text evidence="1">The sequence shown here is derived from an EMBL/GenBank/DDBJ whole genome shotgun (WGS) entry which is preliminary data.</text>
</comment>
<accession>B9XLA5</accession>
<dbReference type="EMBL" id="ABOX02000029">
    <property type="protein sequence ID" value="EEF59308.1"/>
    <property type="molecule type" value="Genomic_DNA"/>
</dbReference>
<organism evidence="1 2">
    <name type="scientific">Pedosphaera parvula (strain Ellin514)</name>
    <dbReference type="NCBI Taxonomy" id="320771"/>
    <lineage>
        <taxon>Bacteria</taxon>
        <taxon>Pseudomonadati</taxon>
        <taxon>Verrucomicrobiota</taxon>
        <taxon>Pedosphaerae</taxon>
        <taxon>Pedosphaerales</taxon>
        <taxon>Pedosphaeraceae</taxon>
        <taxon>Pedosphaera</taxon>
    </lineage>
</organism>
<evidence type="ECO:0000313" key="2">
    <source>
        <dbReference type="Proteomes" id="UP000003688"/>
    </source>
</evidence>
<evidence type="ECO:0000313" key="1">
    <source>
        <dbReference type="EMBL" id="EEF59308.1"/>
    </source>
</evidence>
<name>B9XLA5_PEDPL</name>
<reference evidence="1 2" key="1">
    <citation type="journal article" date="2011" name="J. Bacteriol.">
        <title>Genome sequence of 'Pedosphaera parvula' Ellin514, an aerobic Verrucomicrobial isolate from pasture soil.</title>
        <authorList>
            <person name="Kant R."/>
            <person name="van Passel M.W."/>
            <person name="Sangwan P."/>
            <person name="Palva A."/>
            <person name="Lucas S."/>
            <person name="Copeland A."/>
            <person name="Lapidus A."/>
            <person name="Glavina Del Rio T."/>
            <person name="Dalin E."/>
            <person name="Tice H."/>
            <person name="Bruce D."/>
            <person name="Goodwin L."/>
            <person name="Pitluck S."/>
            <person name="Chertkov O."/>
            <person name="Larimer F.W."/>
            <person name="Land M.L."/>
            <person name="Hauser L."/>
            <person name="Brettin T.S."/>
            <person name="Detter J.C."/>
            <person name="Han S."/>
            <person name="de Vos W.M."/>
            <person name="Janssen P.H."/>
            <person name="Smidt H."/>
        </authorList>
    </citation>
    <scope>NUCLEOTIDE SEQUENCE [LARGE SCALE GENOMIC DNA]</scope>
    <source>
        <strain evidence="1 2">Ellin514</strain>
    </source>
</reference>
<evidence type="ECO:0008006" key="3">
    <source>
        <dbReference type="Google" id="ProtNLM"/>
    </source>
</evidence>
<dbReference type="RefSeq" id="WP_007416596.1">
    <property type="nucleotide sequence ID" value="NZ_ABOX02000029.1"/>
</dbReference>
<protein>
    <recommendedName>
        <fullName evidence="3">DUF2007 domain-containing protein</fullName>
    </recommendedName>
</protein>
<dbReference type="STRING" id="320771.Cflav_PD1856"/>
<dbReference type="AlphaFoldDB" id="B9XLA5"/>
<proteinExistence type="predicted"/>
<gene>
    <name evidence="1" type="ORF">Cflav_PD1856</name>
</gene>